<dbReference type="CDD" id="cd00209">
    <property type="entry name" value="DHFR"/>
    <property type="match status" value="1"/>
</dbReference>
<dbReference type="STRING" id="97331.A0A437A395"/>
<dbReference type="EC" id="1.5.1.3" evidence="2"/>
<dbReference type="Proteomes" id="UP000283090">
    <property type="component" value="Unassembled WGS sequence"/>
</dbReference>
<dbReference type="Pfam" id="PF00186">
    <property type="entry name" value="DHFR_1"/>
    <property type="match status" value="1"/>
</dbReference>
<dbReference type="InterPro" id="IPR024072">
    <property type="entry name" value="DHFR-like_dom_sf"/>
</dbReference>
<keyword evidence="6" id="KW-0560">Oxidoreductase</keyword>
<reference evidence="9 10" key="1">
    <citation type="submission" date="2019-01" db="EMBL/GenBank/DDBJ databases">
        <title>Intercellular communication is required for trap formation in the nematode-trapping fungus Duddingtonia flagrans.</title>
        <authorList>
            <person name="Youssar L."/>
            <person name="Wernet V."/>
            <person name="Hensel N."/>
            <person name="Hildebrandt H.-G."/>
            <person name="Fischer R."/>
        </authorList>
    </citation>
    <scope>NUCLEOTIDE SEQUENCE [LARGE SCALE GENOMIC DNA]</scope>
    <source>
        <strain evidence="9 10">CBS H-5679</strain>
    </source>
</reference>
<dbReference type="RefSeq" id="XP_067491172.1">
    <property type="nucleotide sequence ID" value="XM_067632955.1"/>
</dbReference>
<feature type="domain" description="DHFR" evidence="8">
    <location>
        <begin position="66"/>
        <end position="291"/>
    </location>
</feature>
<evidence type="ECO:0000256" key="1">
    <source>
        <dbReference type="ARBA" id="ARBA00004903"/>
    </source>
</evidence>
<keyword evidence="4" id="KW-0554">One-carbon metabolism</keyword>
<dbReference type="SUPFAM" id="SSF53597">
    <property type="entry name" value="Dihydrofolate reductase-like"/>
    <property type="match status" value="1"/>
</dbReference>
<keyword evidence="10" id="KW-1185">Reference proteome</keyword>
<name>A0A437A395_ARTFL</name>
<dbReference type="GeneID" id="93586256"/>
<dbReference type="GO" id="GO:0050661">
    <property type="term" value="F:NADP binding"/>
    <property type="evidence" value="ECO:0007669"/>
    <property type="project" value="InterPro"/>
</dbReference>
<evidence type="ECO:0000256" key="4">
    <source>
        <dbReference type="ARBA" id="ARBA00022563"/>
    </source>
</evidence>
<dbReference type="PANTHER" id="PTHR48069">
    <property type="entry name" value="DIHYDROFOLATE REDUCTASE"/>
    <property type="match status" value="1"/>
</dbReference>
<dbReference type="GO" id="GO:0006730">
    <property type="term" value="P:one-carbon metabolic process"/>
    <property type="evidence" value="ECO:0007669"/>
    <property type="project" value="UniProtKB-KW"/>
</dbReference>
<dbReference type="PANTHER" id="PTHR48069:SF3">
    <property type="entry name" value="DIHYDROFOLATE REDUCTASE"/>
    <property type="match status" value="1"/>
</dbReference>
<evidence type="ECO:0000256" key="3">
    <source>
        <dbReference type="ARBA" id="ARBA00018886"/>
    </source>
</evidence>
<dbReference type="VEuPathDB" id="FungiDB:DFL_003945"/>
<dbReference type="GO" id="GO:0046655">
    <property type="term" value="P:folic acid metabolic process"/>
    <property type="evidence" value="ECO:0007669"/>
    <property type="project" value="TreeGrafter"/>
</dbReference>
<evidence type="ECO:0000256" key="5">
    <source>
        <dbReference type="ARBA" id="ARBA00022857"/>
    </source>
</evidence>
<organism evidence="9 10">
    <name type="scientific">Arthrobotrys flagrans</name>
    <name type="common">Nematode-trapping fungus</name>
    <name type="synonym">Trichothecium flagrans</name>
    <dbReference type="NCBI Taxonomy" id="97331"/>
    <lineage>
        <taxon>Eukaryota</taxon>
        <taxon>Fungi</taxon>
        <taxon>Dikarya</taxon>
        <taxon>Ascomycota</taxon>
        <taxon>Pezizomycotina</taxon>
        <taxon>Orbiliomycetes</taxon>
        <taxon>Orbiliales</taxon>
        <taxon>Orbiliaceae</taxon>
        <taxon>Arthrobotrys</taxon>
    </lineage>
</organism>
<comment type="caution">
    <text evidence="9">The sequence shown here is derived from an EMBL/GenBank/DDBJ whole genome shotgun (WGS) entry which is preliminary data.</text>
</comment>
<dbReference type="PROSITE" id="PS51330">
    <property type="entry name" value="DHFR_2"/>
    <property type="match status" value="1"/>
</dbReference>
<proteinExistence type="predicted"/>
<dbReference type="InterPro" id="IPR012259">
    <property type="entry name" value="DHFR"/>
</dbReference>
<dbReference type="OrthoDB" id="414698at2759"/>
<dbReference type="PRINTS" id="PR00070">
    <property type="entry name" value="DHFR"/>
</dbReference>
<protein>
    <recommendedName>
        <fullName evidence="3">Dihydrofolate reductase</fullName>
        <ecNumber evidence="2">1.5.1.3</ecNumber>
    </recommendedName>
</protein>
<sequence length="293" mass="33059">MLERQARDFKVGWIDHSFWEAGSGANLALARTFSPSPTFPPPQPHPSTIKNPLAKPHHQKYLMPHTIAIIVASTPRPTLAIGKSLTNDMPWPRIQPEIAYFYRVTRRVPPTPPTSPFKYINAVIMGRKTWDSLPPKYKPLSGRINVVVSRAASSTTSTFGELWVGDIEEGVRVLKQKFPVPSDEGSRETDEEQELALRRIFIIGGSQIYKLAMEIPKTSEAYPTCILQTTMLKPDYASEEGVDVFFPPIDENQWTKGDLDRLVEVTGEKPERVGGVKEEEGVTFEFRVWERAL</sequence>
<evidence type="ECO:0000313" key="9">
    <source>
        <dbReference type="EMBL" id="RVD85628.1"/>
    </source>
</evidence>
<dbReference type="GO" id="GO:0005739">
    <property type="term" value="C:mitochondrion"/>
    <property type="evidence" value="ECO:0007669"/>
    <property type="project" value="TreeGrafter"/>
</dbReference>
<comment type="pathway">
    <text evidence="1">Cofactor biosynthesis; tetrahydrofolate biosynthesis; 5,6,7,8-tetrahydrofolate from 7,8-dihydrofolate: step 1/1.</text>
</comment>
<evidence type="ECO:0000256" key="2">
    <source>
        <dbReference type="ARBA" id="ARBA00012856"/>
    </source>
</evidence>
<dbReference type="GO" id="GO:0046654">
    <property type="term" value="P:tetrahydrofolate biosynthetic process"/>
    <property type="evidence" value="ECO:0007669"/>
    <property type="project" value="InterPro"/>
</dbReference>
<dbReference type="Gene3D" id="3.40.430.10">
    <property type="entry name" value="Dihydrofolate Reductase, subunit A"/>
    <property type="match status" value="1"/>
</dbReference>
<feature type="region of interest" description="Disordered" evidence="7">
    <location>
        <begin position="34"/>
        <end position="53"/>
    </location>
</feature>
<keyword evidence="5" id="KW-0521">NADP</keyword>
<evidence type="ECO:0000259" key="8">
    <source>
        <dbReference type="PROSITE" id="PS51330"/>
    </source>
</evidence>
<evidence type="ECO:0000256" key="6">
    <source>
        <dbReference type="ARBA" id="ARBA00023002"/>
    </source>
</evidence>
<gene>
    <name evidence="9" type="ORF">DFL_003945</name>
</gene>
<dbReference type="GO" id="GO:0046452">
    <property type="term" value="P:dihydrofolate metabolic process"/>
    <property type="evidence" value="ECO:0007669"/>
    <property type="project" value="TreeGrafter"/>
</dbReference>
<accession>A0A437A395</accession>
<evidence type="ECO:0000313" key="10">
    <source>
        <dbReference type="Proteomes" id="UP000283090"/>
    </source>
</evidence>
<dbReference type="InterPro" id="IPR001796">
    <property type="entry name" value="DHFR_dom"/>
</dbReference>
<evidence type="ECO:0000256" key="7">
    <source>
        <dbReference type="SAM" id="MobiDB-lite"/>
    </source>
</evidence>
<dbReference type="GO" id="GO:0004146">
    <property type="term" value="F:dihydrofolate reductase activity"/>
    <property type="evidence" value="ECO:0007669"/>
    <property type="project" value="UniProtKB-EC"/>
</dbReference>
<dbReference type="EMBL" id="SAEB01000006">
    <property type="protein sequence ID" value="RVD85628.1"/>
    <property type="molecule type" value="Genomic_DNA"/>
</dbReference>
<dbReference type="AlphaFoldDB" id="A0A437A395"/>